<gene>
    <name evidence="2" type="ORF">HHI36_022574</name>
</gene>
<evidence type="ECO:0000313" key="3">
    <source>
        <dbReference type="Proteomes" id="UP001516400"/>
    </source>
</evidence>
<dbReference type="Proteomes" id="UP001516400">
    <property type="component" value="Unassembled WGS sequence"/>
</dbReference>
<dbReference type="EMBL" id="JABFTP020000042">
    <property type="protein sequence ID" value="KAL3272112.1"/>
    <property type="molecule type" value="Genomic_DNA"/>
</dbReference>
<evidence type="ECO:0000256" key="1">
    <source>
        <dbReference type="SAM" id="Coils"/>
    </source>
</evidence>
<protein>
    <submittedName>
        <fullName evidence="2">Uncharacterized protein</fullName>
    </submittedName>
</protein>
<accession>A0ABD2N117</accession>
<name>A0ABD2N117_9CUCU</name>
<evidence type="ECO:0000313" key="2">
    <source>
        <dbReference type="EMBL" id="KAL3272112.1"/>
    </source>
</evidence>
<keyword evidence="1" id="KW-0175">Coiled coil</keyword>
<sequence length="153" mass="17546">KRILKFHCGKCRCYELTEVLQNTITDKERIIEQQQEIIDLLKEKMKSYEDRAAITSQQTYATVLGGKTNIKVDKNNNYPDLIFKPKKAQSVTQTRSDIEREIKPSELKVGIKKIKTLRDGALAISCQTRAENETFKAAAEKSLGKFYEIEGMK</sequence>
<feature type="non-terminal residue" evidence="2">
    <location>
        <position position="1"/>
    </location>
</feature>
<reference evidence="2 3" key="1">
    <citation type="journal article" date="2021" name="BMC Biol.">
        <title>Horizontally acquired antibacterial genes associated with adaptive radiation of ladybird beetles.</title>
        <authorList>
            <person name="Li H.S."/>
            <person name="Tang X.F."/>
            <person name="Huang Y.H."/>
            <person name="Xu Z.Y."/>
            <person name="Chen M.L."/>
            <person name="Du X.Y."/>
            <person name="Qiu B.Y."/>
            <person name="Chen P.T."/>
            <person name="Zhang W."/>
            <person name="Slipinski A."/>
            <person name="Escalona H.E."/>
            <person name="Waterhouse R.M."/>
            <person name="Zwick A."/>
            <person name="Pang H."/>
        </authorList>
    </citation>
    <scope>NUCLEOTIDE SEQUENCE [LARGE SCALE GENOMIC DNA]</scope>
    <source>
        <strain evidence="2">SYSU2018</strain>
    </source>
</reference>
<organism evidence="2 3">
    <name type="scientific">Cryptolaemus montrouzieri</name>
    <dbReference type="NCBI Taxonomy" id="559131"/>
    <lineage>
        <taxon>Eukaryota</taxon>
        <taxon>Metazoa</taxon>
        <taxon>Ecdysozoa</taxon>
        <taxon>Arthropoda</taxon>
        <taxon>Hexapoda</taxon>
        <taxon>Insecta</taxon>
        <taxon>Pterygota</taxon>
        <taxon>Neoptera</taxon>
        <taxon>Endopterygota</taxon>
        <taxon>Coleoptera</taxon>
        <taxon>Polyphaga</taxon>
        <taxon>Cucujiformia</taxon>
        <taxon>Coccinelloidea</taxon>
        <taxon>Coccinellidae</taxon>
        <taxon>Scymninae</taxon>
        <taxon>Scymnini</taxon>
        <taxon>Cryptolaemus</taxon>
    </lineage>
</organism>
<dbReference type="AlphaFoldDB" id="A0ABD2N117"/>
<feature type="coiled-coil region" evidence="1">
    <location>
        <begin position="24"/>
        <end position="58"/>
    </location>
</feature>
<keyword evidence="3" id="KW-1185">Reference proteome</keyword>
<comment type="caution">
    <text evidence="2">The sequence shown here is derived from an EMBL/GenBank/DDBJ whole genome shotgun (WGS) entry which is preliminary data.</text>
</comment>
<proteinExistence type="predicted"/>